<dbReference type="HAMAP" id="MF_00235">
    <property type="entry name" value="Adenylate_kinase_Adk"/>
    <property type="match status" value="1"/>
</dbReference>
<dbReference type="AlphaFoldDB" id="A0A2H0YPP0"/>
<evidence type="ECO:0000256" key="3">
    <source>
        <dbReference type="ARBA" id="ARBA00022741"/>
    </source>
</evidence>
<reference evidence="9" key="1">
    <citation type="submission" date="2017-09" db="EMBL/GenBank/DDBJ databases">
        <title>Depth-based differentiation of microbial function through sediment-hosted aquifers and enrichment of novel symbionts in the deep terrestrial subsurface.</title>
        <authorList>
            <person name="Probst A.J."/>
            <person name="Ladd B."/>
            <person name="Jarett J.K."/>
            <person name="Geller-Mcgrath D.E."/>
            <person name="Sieber C.M.K."/>
            <person name="Emerson J.B."/>
            <person name="Anantharaman K."/>
            <person name="Thomas B.C."/>
            <person name="Malmstrom R."/>
            <person name="Stieglmeier M."/>
            <person name="Klingl A."/>
            <person name="Woyke T."/>
            <person name="Ryan C.M."/>
            <person name="Banfield J.F."/>
        </authorList>
    </citation>
    <scope>NUCLEOTIDE SEQUENCE [LARGE SCALE GENOMIC DNA]</scope>
</reference>
<evidence type="ECO:0000256" key="6">
    <source>
        <dbReference type="RuleBase" id="RU003330"/>
    </source>
</evidence>
<dbReference type="EMBL" id="PEXW01000067">
    <property type="protein sequence ID" value="PIS40471.1"/>
    <property type="molecule type" value="Genomic_DNA"/>
</dbReference>
<dbReference type="SUPFAM" id="SSF52540">
    <property type="entry name" value="P-loop containing nucleoside triphosphate hydrolases"/>
    <property type="match status" value="1"/>
</dbReference>
<evidence type="ECO:0000256" key="5">
    <source>
        <dbReference type="HAMAP-Rule" id="MF_00235"/>
    </source>
</evidence>
<evidence type="ECO:0000256" key="1">
    <source>
        <dbReference type="ARBA" id="ARBA00022679"/>
    </source>
</evidence>
<evidence type="ECO:0000256" key="2">
    <source>
        <dbReference type="ARBA" id="ARBA00022727"/>
    </source>
</evidence>
<feature type="binding site" evidence="5">
    <location>
        <begin position="18"/>
        <end position="23"/>
    </location>
    <ligand>
        <name>ATP</name>
        <dbReference type="ChEBI" id="CHEBI:30616"/>
    </ligand>
</feature>
<keyword evidence="2 5" id="KW-0545">Nucleotide biosynthesis</keyword>
<protein>
    <recommendedName>
        <fullName evidence="5 7">Adenylate kinase</fullName>
        <shortName evidence="5">AK</shortName>
        <ecNumber evidence="5 7">2.7.4.3</ecNumber>
    </recommendedName>
    <alternativeName>
        <fullName evidence="5">ATP-AMP transphosphorylase</fullName>
    </alternativeName>
    <alternativeName>
        <fullName evidence="5">ATP:AMP phosphotransferase</fullName>
    </alternativeName>
    <alternativeName>
        <fullName evidence="5">Adenylate monophosphate kinase</fullName>
    </alternativeName>
</protein>
<feature type="binding site" evidence="5">
    <location>
        <position position="138"/>
    </location>
    <ligand>
        <name>ATP</name>
        <dbReference type="ChEBI" id="CHEBI:30616"/>
    </ligand>
</feature>
<keyword evidence="5" id="KW-0963">Cytoplasm</keyword>
<dbReference type="Gene3D" id="3.40.50.300">
    <property type="entry name" value="P-loop containing nucleotide triphosphate hydrolases"/>
    <property type="match status" value="1"/>
</dbReference>
<name>A0A2H0YPP0_9BACT</name>
<comment type="function">
    <text evidence="5">Catalyzes the reversible transfer of the terminal phosphate group between ATP and AMP. Plays an important role in cellular energy homeostasis and in adenine nucleotide metabolism.</text>
</comment>
<comment type="subunit">
    <text evidence="5 7">Monomer.</text>
</comment>
<comment type="pathway">
    <text evidence="5">Purine metabolism; AMP biosynthesis via salvage pathway; AMP from ADP: step 1/1.</text>
</comment>
<dbReference type="InterPro" id="IPR027417">
    <property type="entry name" value="P-loop_NTPase"/>
</dbReference>
<keyword evidence="3 5" id="KW-0547">Nucleotide-binding</keyword>
<comment type="caution">
    <text evidence="8">The sequence shown here is derived from an EMBL/GenBank/DDBJ whole genome shotgun (WGS) entry which is preliminary data.</text>
</comment>
<dbReference type="EC" id="2.7.4.3" evidence="5 7"/>
<feature type="binding site" evidence="5">
    <location>
        <position position="39"/>
    </location>
    <ligand>
        <name>AMP</name>
        <dbReference type="ChEBI" id="CHEBI:456215"/>
    </ligand>
</feature>
<accession>A0A2H0YPP0</accession>
<dbReference type="NCBIfam" id="TIGR01351">
    <property type="entry name" value="adk"/>
    <property type="match status" value="1"/>
</dbReference>
<comment type="subcellular location">
    <subcellularLocation>
        <location evidence="5 7">Cytoplasm</location>
    </subcellularLocation>
</comment>
<sequence length="226" mass="25747">MSTSHPRPFNLILLGPPGSGKGTQAQMLAERFSLYHLSSGDLVRKIINSEVSGDPFAEAVKARYNQGIPQPDNIIVELVEKEINRLYRKTGFVFDAFPLSLPQAIGLERMIKVYEIREPFAISIRVSLQEALSRLTKRKYCQFDQHVYHPQDISYKKNICELCGQQLITRTDDTPEVVKKRYEAYESRIKELSGFYSETGRLLEIDGEQSIQGVFRSVINALVPHL</sequence>
<evidence type="ECO:0000313" key="8">
    <source>
        <dbReference type="EMBL" id="PIS40471.1"/>
    </source>
</evidence>
<comment type="catalytic activity">
    <reaction evidence="5 7">
        <text>AMP + ATP = 2 ADP</text>
        <dbReference type="Rhea" id="RHEA:12973"/>
        <dbReference type="ChEBI" id="CHEBI:30616"/>
        <dbReference type="ChEBI" id="CHEBI:456215"/>
        <dbReference type="ChEBI" id="CHEBI:456216"/>
        <dbReference type="EC" id="2.7.4.3"/>
    </reaction>
</comment>
<dbReference type="PRINTS" id="PR00094">
    <property type="entry name" value="ADENYLTKNASE"/>
</dbReference>
<organism evidence="8 9">
    <name type="scientific">Candidatus Kerfeldbacteria bacterium CG08_land_8_20_14_0_20_43_14</name>
    <dbReference type="NCBI Taxonomy" id="2014246"/>
    <lineage>
        <taxon>Bacteria</taxon>
        <taxon>Candidatus Kerfeldiibacteriota</taxon>
    </lineage>
</organism>
<dbReference type="PANTHER" id="PTHR23359">
    <property type="entry name" value="NUCLEOTIDE KINASE"/>
    <property type="match status" value="1"/>
</dbReference>
<comment type="similarity">
    <text evidence="5 6">Belongs to the adenylate kinase family.</text>
</comment>
<feature type="binding site" evidence="5">
    <location>
        <position position="170"/>
    </location>
    <ligand>
        <name>AMP</name>
        <dbReference type="ChEBI" id="CHEBI:456215"/>
    </ligand>
</feature>
<keyword evidence="1 5" id="KW-0808">Transferase</keyword>
<keyword evidence="5 7" id="KW-0067">ATP-binding</keyword>
<dbReference type="InterPro" id="IPR006259">
    <property type="entry name" value="Adenyl_kin_sub"/>
</dbReference>
<dbReference type="Pfam" id="PF00406">
    <property type="entry name" value="ADK"/>
    <property type="match status" value="1"/>
</dbReference>
<dbReference type="GO" id="GO:0005524">
    <property type="term" value="F:ATP binding"/>
    <property type="evidence" value="ECO:0007669"/>
    <property type="project" value="UniProtKB-UniRule"/>
</dbReference>
<dbReference type="InterPro" id="IPR000850">
    <property type="entry name" value="Adenylat/UMP-CMP_kin"/>
</dbReference>
<dbReference type="Proteomes" id="UP000236845">
    <property type="component" value="Unassembled WGS sequence"/>
</dbReference>
<dbReference type="GO" id="GO:0005737">
    <property type="term" value="C:cytoplasm"/>
    <property type="evidence" value="ECO:0007669"/>
    <property type="project" value="UniProtKB-SubCell"/>
</dbReference>
<feature type="binding site" evidence="5">
    <location>
        <position position="44"/>
    </location>
    <ligand>
        <name>AMP</name>
        <dbReference type="ChEBI" id="CHEBI:456215"/>
    </ligand>
</feature>
<dbReference type="UniPathway" id="UPA00588">
    <property type="reaction ID" value="UER00649"/>
</dbReference>
<dbReference type="GO" id="GO:0004017">
    <property type="term" value="F:AMP kinase activity"/>
    <property type="evidence" value="ECO:0007669"/>
    <property type="project" value="UniProtKB-UniRule"/>
</dbReference>
<comment type="domain">
    <text evidence="5">Consists of three domains, a large central CORE domain and two small peripheral domains, NMPbind and LID, which undergo movements during catalysis. The LID domain closes over the site of phosphoryl transfer upon ATP binding. Assembling and dissambling the active center during each catalytic cycle provides an effective means to prevent ATP hydrolysis.</text>
</comment>
<feature type="binding site" evidence="5">
    <location>
        <position position="209"/>
    </location>
    <ligand>
        <name>ATP</name>
        <dbReference type="ChEBI" id="CHEBI:30616"/>
    </ligand>
</feature>
<comment type="caution">
    <text evidence="5">Lacks conserved residue(s) required for the propagation of feature annotation.</text>
</comment>
<evidence type="ECO:0000256" key="7">
    <source>
        <dbReference type="RuleBase" id="RU003331"/>
    </source>
</evidence>
<feature type="binding site" evidence="5">
    <location>
        <position position="181"/>
    </location>
    <ligand>
        <name>AMP</name>
        <dbReference type="ChEBI" id="CHEBI:456215"/>
    </ligand>
</feature>
<keyword evidence="4 5" id="KW-0418">Kinase</keyword>
<evidence type="ECO:0000256" key="4">
    <source>
        <dbReference type="ARBA" id="ARBA00022777"/>
    </source>
</evidence>
<feature type="binding site" evidence="5">
    <location>
        <position position="103"/>
    </location>
    <ligand>
        <name>AMP</name>
        <dbReference type="ChEBI" id="CHEBI:456215"/>
    </ligand>
</feature>
<proteinExistence type="inferred from homology"/>
<gene>
    <name evidence="5" type="primary">adk</name>
    <name evidence="8" type="ORF">COT26_03045</name>
</gene>
<dbReference type="CDD" id="cd01428">
    <property type="entry name" value="ADK"/>
    <property type="match status" value="1"/>
</dbReference>
<evidence type="ECO:0000313" key="9">
    <source>
        <dbReference type="Proteomes" id="UP000236845"/>
    </source>
</evidence>
<dbReference type="GO" id="GO:0044209">
    <property type="term" value="P:AMP salvage"/>
    <property type="evidence" value="ECO:0007669"/>
    <property type="project" value="UniProtKB-UniRule"/>
</dbReference>